<reference evidence="1 3" key="1">
    <citation type="submission" date="2018-06" db="EMBL/GenBank/DDBJ databases">
        <authorList>
            <consortium name="Pathogen Informatics"/>
            <person name="Doyle S."/>
        </authorList>
    </citation>
    <scope>NUCLEOTIDE SEQUENCE [LARGE SCALE GENOMIC DNA]</scope>
    <source>
        <strain evidence="1 3">NCTC11842</strain>
    </source>
</reference>
<accession>A0A2X2BZB1</accession>
<dbReference type="AlphaFoldDB" id="A0A2X2BZB1"/>
<dbReference type="EMBL" id="UAUF01000002">
    <property type="protein sequence ID" value="SPZ00101.1"/>
    <property type="molecule type" value="Genomic_DNA"/>
</dbReference>
<evidence type="ECO:0000313" key="2">
    <source>
        <dbReference type="EMBL" id="SPZ00309.1"/>
    </source>
</evidence>
<dbReference type="Proteomes" id="UP000250443">
    <property type="component" value="Unassembled WGS sequence"/>
</dbReference>
<evidence type="ECO:0000313" key="1">
    <source>
        <dbReference type="EMBL" id="SPZ00101.1"/>
    </source>
</evidence>
<gene>
    <name evidence="1" type="ORF">NCTC11842_00246</name>
    <name evidence="2" type="ORF">NCTC11842_00458</name>
</gene>
<organism evidence="1 3">
    <name type="scientific">Pseudomonas luteola</name>
    <dbReference type="NCBI Taxonomy" id="47886"/>
    <lineage>
        <taxon>Bacteria</taxon>
        <taxon>Pseudomonadati</taxon>
        <taxon>Pseudomonadota</taxon>
        <taxon>Gammaproteobacteria</taxon>
        <taxon>Pseudomonadales</taxon>
        <taxon>Pseudomonadaceae</taxon>
        <taxon>Pseudomonas</taxon>
    </lineage>
</organism>
<evidence type="ECO:0000313" key="3">
    <source>
        <dbReference type="Proteomes" id="UP000250443"/>
    </source>
</evidence>
<protein>
    <submittedName>
        <fullName evidence="1">Uncharacterized protein</fullName>
    </submittedName>
</protein>
<name>A0A2X2BZB1_PSELU</name>
<proteinExistence type="predicted"/>
<dbReference type="EMBL" id="UAUF01000002">
    <property type="protein sequence ID" value="SPZ00309.1"/>
    <property type="molecule type" value="Genomic_DNA"/>
</dbReference>
<dbReference type="RefSeq" id="WP_073450551.1">
    <property type="nucleotide sequence ID" value="NZ_FQYS01000013.1"/>
</dbReference>
<sequence>MMNSNYYTLNPEVNLVVMPLGFNRRFRAITSLNKHIHYWELLDIDWERINAYLENVYNHIGEGILHQNRPVIWSVVDKTMTEYTASVLNVNGDGKLNNYYRLAVIVNTIISTTVKLLGVTLSDRSGHSWNLLSDRTACEVLNADDPLTATPLTQAEITEARRLLISLLHDRYLDILTGTKYEDAIVADTLPRRY</sequence>